<feature type="region of interest" description="Disordered" evidence="1">
    <location>
        <begin position="1"/>
        <end position="35"/>
    </location>
</feature>
<dbReference type="STRING" id="576137.A0A1L7WUY8"/>
<feature type="compositionally biased region" description="Basic and acidic residues" evidence="1">
    <location>
        <begin position="471"/>
        <end position="489"/>
    </location>
</feature>
<keyword evidence="2" id="KW-0472">Membrane</keyword>
<evidence type="ECO:0000256" key="2">
    <source>
        <dbReference type="SAM" id="Phobius"/>
    </source>
</evidence>
<feature type="region of interest" description="Disordered" evidence="1">
    <location>
        <begin position="548"/>
        <end position="573"/>
    </location>
</feature>
<sequence length="671" mass="71522">MSDGNAGRDGLPNDAMNGKLANGGQQQHCNGGAAGEHGGGNAEFGCGVFPFNWGHHSAKAPQTVTVTKTLSPTVGGLSTTSRAVASASSLAKSSASSRIPATASSASAIRSSVSPQSIISLFSSATASPRSSPSTSIRSASKSAAPLSQTSTLQRSTLSTSKASSTLAIPLSASSQSPKGISTIVSSNLSTTPSASTSPKPSSSAAIANSATFVTALSITAPYPSTLSKFFPKPTAGANPLADVLPQGLGPESAAGQQASQEGGIIAGVLFGVLILASILVAFLYTRWRKKRADLEHRRSIGSLSLNGDFGGDDKVPILERFRKSMRGGKEMKMRGGGRDSGGTLTGSLRTRDSRFRRRESSSPGEAYSTNKEFGGGMGMSGALESYPYPQDWDPEKDRMITTPAPAFAPLRANRSSSLYSGSILNALSEPMTPEVPPRNPKRGMSLNFGFDTNVSSDQYGANAAVQRSASEPKRGLPERPSWRKERTEQWPRTIEDFRRSRNMGDNMRRGRPLSEGERTVYTVVAPSFRDEDEMEVKVYKESSWGGNNPFLDKRDSGKSGVGSDGKKDSEPELGILHIGIRGSDARGAWRSSNWKDSGLGKETWGGNTGYGGFEDWKDEAVVEERAVDTVSVWSEAERYEEMRRGYKGKIRFGMGVQRRLTAESRYRDMV</sequence>
<organism evidence="3 4">
    <name type="scientific">Phialocephala subalpina</name>
    <dbReference type="NCBI Taxonomy" id="576137"/>
    <lineage>
        <taxon>Eukaryota</taxon>
        <taxon>Fungi</taxon>
        <taxon>Dikarya</taxon>
        <taxon>Ascomycota</taxon>
        <taxon>Pezizomycotina</taxon>
        <taxon>Leotiomycetes</taxon>
        <taxon>Helotiales</taxon>
        <taxon>Mollisiaceae</taxon>
        <taxon>Phialocephala</taxon>
        <taxon>Phialocephala fortinii species complex</taxon>
    </lineage>
</organism>
<protein>
    <submittedName>
        <fullName evidence="3">Uncharacterized protein</fullName>
    </submittedName>
</protein>
<dbReference type="OrthoDB" id="3560639at2759"/>
<reference evidence="3 4" key="1">
    <citation type="submission" date="2016-03" db="EMBL/GenBank/DDBJ databases">
        <authorList>
            <person name="Ploux O."/>
        </authorList>
    </citation>
    <scope>NUCLEOTIDE SEQUENCE [LARGE SCALE GENOMIC DNA]</scope>
    <source>
        <strain evidence="3 4">UAMH 11012</strain>
    </source>
</reference>
<gene>
    <name evidence="3" type="ORF">PAC_06469</name>
</gene>
<evidence type="ECO:0000313" key="4">
    <source>
        <dbReference type="Proteomes" id="UP000184330"/>
    </source>
</evidence>
<keyword evidence="4" id="KW-1185">Reference proteome</keyword>
<feature type="region of interest" description="Disordered" evidence="1">
    <location>
        <begin position="124"/>
        <end position="159"/>
    </location>
</feature>
<feature type="region of interest" description="Disordered" evidence="1">
    <location>
        <begin position="465"/>
        <end position="489"/>
    </location>
</feature>
<evidence type="ECO:0000313" key="3">
    <source>
        <dbReference type="EMBL" id="CZR56580.1"/>
    </source>
</evidence>
<accession>A0A1L7WUY8</accession>
<name>A0A1L7WUY8_9HELO</name>
<feature type="region of interest" description="Disordered" evidence="1">
    <location>
        <begin position="184"/>
        <end position="203"/>
    </location>
</feature>
<dbReference type="Proteomes" id="UP000184330">
    <property type="component" value="Unassembled WGS sequence"/>
</dbReference>
<keyword evidence="2" id="KW-0812">Transmembrane</keyword>
<feature type="transmembrane region" description="Helical" evidence="2">
    <location>
        <begin position="265"/>
        <end position="285"/>
    </location>
</feature>
<dbReference type="AlphaFoldDB" id="A0A1L7WUY8"/>
<feature type="compositionally biased region" description="Basic and acidic residues" evidence="1">
    <location>
        <begin position="328"/>
        <end position="338"/>
    </location>
</feature>
<evidence type="ECO:0000256" key="1">
    <source>
        <dbReference type="SAM" id="MobiDB-lite"/>
    </source>
</evidence>
<dbReference type="EMBL" id="FJOG01000008">
    <property type="protein sequence ID" value="CZR56580.1"/>
    <property type="molecule type" value="Genomic_DNA"/>
</dbReference>
<feature type="compositionally biased region" description="Low complexity" evidence="1">
    <location>
        <begin position="186"/>
        <end position="203"/>
    </location>
</feature>
<feature type="region of interest" description="Disordered" evidence="1">
    <location>
        <begin position="328"/>
        <end position="375"/>
    </location>
</feature>
<keyword evidence="2" id="KW-1133">Transmembrane helix</keyword>
<proteinExistence type="predicted"/>